<evidence type="ECO:0000259" key="10">
    <source>
        <dbReference type="Pfam" id="PF12161"/>
    </source>
</evidence>
<dbReference type="GO" id="GO:0009307">
    <property type="term" value="P:DNA restriction-modification system"/>
    <property type="evidence" value="ECO:0007669"/>
    <property type="project" value="UniProtKB-KW"/>
</dbReference>
<dbReference type="PANTHER" id="PTHR42933:SF3">
    <property type="entry name" value="TYPE I RESTRICTION ENZYME MJAVIII METHYLASE SUBUNIT"/>
    <property type="match status" value="1"/>
</dbReference>
<dbReference type="OrthoDB" id="9784823at2"/>
<dbReference type="Pfam" id="PF02384">
    <property type="entry name" value="N6_Mtase"/>
    <property type="match status" value="1"/>
</dbReference>
<reference evidence="11 12" key="1">
    <citation type="submission" date="2019-03" db="EMBL/GenBank/DDBJ databases">
        <title>Draft genome sequences of novel Actinobacteria.</title>
        <authorList>
            <person name="Sahin N."/>
            <person name="Ay H."/>
            <person name="Saygin H."/>
        </authorList>
    </citation>
    <scope>NUCLEOTIDE SEQUENCE [LARGE SCALE GENOMIC DNA]</scope>
    <source>
        <strain evidence="11 12">DSM 45347</strain>
    </source>
</reference>
<name>A0A4R4NGS7_9ACTN</name>
<dbReference type="AlphaFoldDB" id="A0A4R4NGS7"/>
<organism evidence="11 12">
    <name type="scientific">Actinomadura bangladeshensis</name>
    <dbReference type="NCBI Taxonomy" id="453573"/>
    <lineage>
        <taxon>Bacteria</taxon>
        <taxon>Bacillati</taxon>
        <taxon>Actinomycetota</taxon>
        <taxon>Actinomycetes</taxon>
        <taxon>Streptosporangiales</taxon>
        <taxon>Thermomonosporaceae</taxon>
        <taxon>Actinomadura</taxon>
    </lineage>
</organism>
<evidence type="ECO:0000256" key="4">
    <source>
        <dbReference type="ARBA" id="ARBA00022679"/>
    </source>
</evidence>
<dbReference type="Pfam" id="PF12161">
    <property type="entry name" value="HsdM_N"/>
    <property type="match status" value="1"/>
</dbReference>
<dbReference type="RefSeq" id="WP_131944156.1">
    <property type="nucleotide sequence ID" value="NZ_BAAAMX010000078.1"/>
</dbReference>
<comment type="catalytic activity">
    <reaction evidence="7">
        <text>a 2'-deoxyadenosine in DNA + S-adenosyl-L-methionine = an N(6)-methyl-2'-deoxyadenosine in DNA + S-adenosyl-L-homocysteine + H(+)</text>
        <dbReference type="Rhea" id="RHEA:15197"/>
        <dbReference type="Rhea" id="RHEA-COMP:12418"/>
        <dbReference type="Rhea" id="RHEA-COMP:12419"/>
        <dbReference type="ChEBI" id="CHEBI:15378"/>
        <dbReference type="ChEBI" id="CHEBI:57856"/>
        <dbReference type="ChEBI" id="CHEBI:59789"/>
        <dbReference type="ChEBI" id="CHEBI:90615"/>
        <dbReference type="ChEBI" id="CHEBI:90616"/>
        <dbReference type="EC" id="2.1.1.72"/>
    </reaction>
</comment>
<dbReference type="GO" id="GO:0008170">
    <property type="term" value="F:N-methyltransferase activity"/>
    <property type="evidence" value="ECO:0007669"/>
    <property type="project" value="InterPro"/>
</dbReference>
<evidence type="ECO:0000256" key="1">
    <source>
        <dbReference type="ARBA" id="ARBA00006594"/>
    </source>
</evidence>
<sequence>MSASPVTTLYQVRSLILDAASQLKKIDVAASRNYVSALLLLKRSSDVFDGASARVYDRELARTGDEAEAVKAAGDPEEYTDVIFVPPESAWSGLLGVTSQVGNALHEALKGLEKYNTDLAGVLSHIDFNKSLGGARFRDEALTSLIRRFDEVSLRDADLEFPGLVGDAYESLLATFAGFSGFKSGDMYTPTSVVRLMVGLADPAPGHTVYDPCAGSGGLLIQARRHVADHHPDRAGYLALAGQELAAVQWVSARLNLVFHGIRDADVQMGDTLVDPRHVDGKRVERFDRVLANPEFSVKYDAAAVSAKAYGRFGYGMGVGPADLLFVQHMLASLAEGGLAVTVMPHGVLFRSKGEQVVRRAMLENDVIEAIVGLGPQLFSRTGIPTCLLLLRAPGGKPVERRGQILIVNADREYRPGRAGNHLDEEHLEKIRAVCREWREVEGFSRIVAVEDVLADDANLNIRRWVDNTPSPEPQDVSAHLYGGVPAAEVEPLRPIFGAFGLDVGDFFVSLDDGYLDVPSDGPAGAVARIEDLAAPTVTELHDRCATWWAEEGDVLLEPMNQGSMAVKERLILTFAQALGSQGVIGEFVLTGLVAQWWVDHMEEVQALAAGGPRRVVEGWAASVEALFPARRTQGGRRSSSHAADLRDAREHPLTVALLPGFQDMLREADEAFAALDAHLRSLKAAQKEHTEAGEETSPAQSAEHERLEGERKAALKVLEQLERELPAKFAEAVADISEQDVRKIVLTIMGEDLVARYDSRVMDALRTVIDRYRSLTVKYEVSLERLETDRDAATDRVRGLLGELAYPRRKSRGMPERSALE</sequence>
<evidence type="ECO:0000256" key="5">
    <source>
        <dbReference type="ARBA" id="ARBA00022691"/>
    </source>
</evidence>
<dbReference type="InterPro" id="IPR029063">
    <property type="entry name" value="SAM-dependent_MTases_sf"/>
</dbReference>
<dbReference type="SUPFAM" id="SSF53335">
    <property type="entry name" value="S-adenosyl-L-methionine-dependent methyltransferases"/>
    <property type="match status" value="1"/>
</dbReference>
<evidence type="ECO:0000256" key="7">
    <source>
        <dbReference type="ARBA" id="ARBA00047942"/>
    </source>
</evidence>
<dbReference type="Proteomes" id="UP000295431">
    <property type="component" value="Unassembled WGS sequence"/>
</dbReference>
<dbReference type="PRINTS" id="PR00507">
    <property type="entry name" value="N12N6MTFRASE"/>
</dbReference>
<dbReference type="InterPro" id="IPR022749">
    <property type="entry name" value="D12N6_MeTrfase_N"/>
</dbReference>
<feature type="region of interest" description="Disordered" evidence="8">
    <location>
        <begin position="685"/>
        <end position="708"/>
    </location>
</feature>
<comment type="similarity">
    <text evidence="1">Belongs to the N(4)/N(6)-methyltransferase family.</text>
</comment>
<dbReference type="InterPro" id="IPR038333">
    <property type="entry name" value="T1MK-like_N_sf"/>
</dbReference>
<gene>
    <name evidence="11" type="ORF">E1284_33375</name>
</gene>
<comment type="caution">
    <text evidence="11">The sequence shown here is derived from an EMBL/GenBank/DDBJ whole genome shotgun (WGS) entry which is preliminary data.</text>
</comment>
<evidence type="ECO:0000256" key="8">
    <source>
        <dbReference type="SAM" id="MobiDB-lite"/>
    </source>
</evidence>
<dbReference type="EMBL" id="SMJW01000259">
    <property type="protein sequence ID" value="TDC06760.1"/>
    <property type="molecule type" value="Genomic_DNA"/>
</dbReference>
<dbReference type="GO" id="GO:0032259">
    <property type="term" value="P:methylation"/>
    <property type="evidence" value="ECO:0007669"/>
    <property type="project" value="UniProtKB-KW"/>
</dbReference>
<feature type="domain" description="N6 adenine-specific DNA methyltransferase N-terminal" evidence="10">
    <location>
        <begin position="14"/>
        <end position="149"/>
    </location>
</feature>
<evidence type="ECO:0000256" key="2">
    <source>
        <dbReference type="ARBA" id="ARBA00011900"/>
    </source>
</evidence>
<keyword evidence="5" id="KW-0949">S-adenosyl-L-methionine</keyword>
<keyword evidence="6" id="KW-0680">Restriction system</keyword>
<evidence type="ECO:0000256" key="6">
    <source>
        <dbReference type="ARBA" id="ARBA00022747"/>
    </source>
</evidence>
<dbReference type="EC" id="2.1.1.72" evidence="2"/>
<dbReference type="Gene3D" id="3.40.50.150">
    <property type="entry name" value="Vaccinia Virus protein VP39"/>
    <property type="match status" value="1"/>
</dbReference>
<keyword evidence="4 11" id="KW-0808">Transferase</keyword>
<dbReference type="Gene3D" id="1.20.1260.30">
    <property type="match status" value="1"/>
</dbReference>
<evidence type="ECO:0000313" key="11">
    <source>
        <dbReference type="EMBL" id="TDC06760.1"/>
    </source>
</evidence>
<protein>
    <recommendedName>
        <fullName evidence="2">site-specific DNA-methyltransferase (adenine-specific)</fullName>
        <ecNumber evidence="2">2.1.1.72</ecNumber>
    </recommendedName>
</protein>
<feature type="domain" description="DNA methylase adenine-specific" evidence="9">
    <location>
        <begin position="164"/>
        <end position="469"/>
    </location>
</feature>
<proteinExistence type="inferred from homology"/>
<evidence type="ECO:0000259" key="9">
    <source>
        <dbReference type="Pfam" id="PF02384"/>
    </source>
</evidence>
<dbReference type="GO" id="GO:0003677">
    <property type="term" value="F:DNA binding"/>
    <property type="evidence" value="ECO:0007669"/>
    <property type="project" value="InterPro"/>
</dbReference>
<evidence type="ECO:0000313" key="12">
    <source>
        <dbReference type="Proteomes" id="UP000295431"/>
    </source>
</evidence>
<evidence type="ECO:0000256" key="3">
    <source>
        <dbReference type="ARBA" id="ARBA00022603"/>
    </source>
</evidence>
<dbReference type="PANTHER" id="PTHR42933">
    <property type="entry name" value="SLR6095 PROTEIN"/>
    <property type="match status" value="1"/>
</dbReference>
<dbReference type="InterPro" id="IPR003356">
    <property type="entry name" value="DNA_methylase_A-5"/>
</dbReference>
<keyword evidence="3 11" id="KW-0489">Methyltransferase</keyword>
<dbReference type="GO" id="GO:0009007">
    <property type="term" value="F:site-specific DNA-methyltransferase (adenine-specific) activity"/>
    <property type="evidence" value="ECO:0007669"/>
    <property type="project" value="UniProtKB-EC"/>
</dbReference>
<keyword evidence="12" id="KW-1185">Reference proteome</keyword>
<accession>A0A4R4NGS7</accession>
<dbReference type="InterPro" id="IPR051537">
    <property type="entry name" value="DNA_Adenine_Mtase"/>
</dbReference>